<keyword evidence="3" id="KW-1185">Reference proteome</keyword>
<evidence type="ECO:0000313" key="2">
    <source>
        <dbReference type="EMBL" id="TQR87158.1"/>
    </source>
</evidence>
<evidence type="ECO:0000313" key="3">
    <source>
        <dbReference type="Proteomes" id="UP000315759"/>
    </source>
</evidence>
<dbReference type="EMBL" id="VIFX01000008">
    <property type="protein sequence ID" value="TQR87158.1"/>
    <property type="molecule type" value="Genomic_DNA"/>
</dbReference>
<name>A0A544W4J3_9MYCO</name>
<dbReference type="GO" id="GO:0016491">
    <property type="term" value="F:oxidoreductase activity"/>
    <property type="evidence" value="ECO:0007669"/>
    <property type="project" value="InterPro"/>
</dbReference>
<dbReference type="Gene3D" id="3.40.50.80">
    <property type="entry name" value="Nucleotide-binding domain of ferredoxin-NADP reductase (FNR) module"/>
    <property type="match status" value="1"/>
</dbReference>
<dbReference type="PROSITE" id="PS51384">
    <property type="entry name" value="FAD_FR"/>
    <property type="match status" value="1"/>
</dbReference>
<dbReference type="CDD" id="cd06193">
    <property type="entry name" value="siderophore_interacting"/>
    <property type="match status" value="1"/>
</dbReference>
<dbReference type="Pfam" id="PF08021">
    <property type="entry name" value="FAD_binding_9"/>
    <property type="match status" value="1"/>
</dbReference>
<reference evidence="2 3" key="1">
    <citation type="submission" date="2018-10" db="EMBL/GenBank/DDBJ databases">
        <title>Draft genome of Mycobacterium hodleri strain B.</title>
        <authorList>
            <person name="Amande T.J."/>
            <person name="Mcgenity T.J."/>
        </authorList>
    </citation>
    <scope>NUCLEOTIDE SEQUENCE [LARGE SCALE GENOMIC DNA]</scope>
    <source>
        <strain evidence="2 3">B</strain>
    </source>
</reference>
<dbReference type="InterPro" id="IPR039261">
    <property type="entry name" value="FNR_nucleotide-bd"/>
</dbReference>
<dbReference type="Gene3D" id="2.40.30.10">
    <property type="entry name" value="Translation factors"/>
    <property type="match status" value="1"/>
</dbReference>
<dbReference type="InterPro" id="IPR017927">
    <property type="entry name" value="FAD-bd_FR_type"/>
</dbReference>
<organism evidence="2 3">
    <name type="scientific">Mycolicibacterium hodleri</name>
    <dbReference type="NCBI Taxonomy" id="49897"/>
    <lineage>
        <taxon>Bacteria</taxon>
        <taxon>Bacillati</taxon>
        <taxon>Actinomycetota</taxon>
        <taxon>Actinomycetes</taxon>
        <taxon>Mycobacteriales</taxon>
        <taxon>Mycobacteriaceae</taxon>
        <taxon>Mycolicibacterium</taxon>
    </lineage>
</organism>
<dbReference type="InterPro" id="IPR007037">
    <property type="entry name" value="SIP_rossman_dom"/>
</dbReference>
<evidence type="ECO:0000259" key="1">
    <source>
        <dbReference type="PROSITE" id="PS51384"/>
    </source>
</evidence>
<dbReference type="AlphaFoldDB" id="A0A544W4J3"/>
<accession>A0A544W4J3</accession>
<dbReference type="PANTHER" id="PTHR30157:SF0">
    <property type="entry name" value="NADPH-DEPENDENT FERRIC-CHELATE REDUCTASE"/>
    <property type="match status" value="1"/>
</dbReference>
<comment type="caution">
    <text evidence="2">The sequence shown here is derived from an EMBL/GenBank/DDBJ whole genome shotgun (WGS) entry which is preliminary data.</text>
</comment>
<dbReference type="InterPro" id="IPR013113">
    <property type="entry name" value="SIP_FAD-bd"/>
</dbReference>
<dbReference type="InterPro" id="IPR017938">
    <property type="entry name" value="Riboflavin_synthase-like_b-brl"/>
</dbReference>
<protein>
    <submittedName>
        <fullName evidence="2">Siderophore-interacting protein</fullName>
    </submittedName>
</protein>
<proteinExistence type="predicted"/>
<dbReference type="InterPro" id="IPR039374">
    <property type="entry name" value="SIP_fam"/>
</dbReference>
<feature type="domain" description="FAD-binding FR-type" evidence="1">
    <location>
        <begin position="1"/>
        <end position="109"/>
    </location>
</feature>
<gene>
    <name evidence="2" type="ORF">D8S82_08680</name>
</gene>
<dbReference type="PANTHER" id="PTHR30157">
    <property type="entry name" value="FERRIC REDUCTASE, NADPH-DEPENDENT"/>
    <property type="match status" value="1"/>
</dbReference>
<sequence>MGSVEAFVAEVVDAGPRMRRVIFDVPQLAELTLPGAGDEAVGIYVPDDEEGRNYTVRHRGPGDNQLTCDFVLHERGVASGWARRATAGDRVMLDHARSWYRPEATSTWQLLIADLSGLPALARILDELPDGTEVSVIVEVVDESDLDYLTVPSGIPVVKSVGTGNGYAASRLTDLAKAHAHADGRGYCWFAGEAQTTREVRKYLRATHGWSANQYDIVGYWRFDSETWDRKFEEVSDEMIAVYEKALADGKSDKVAAEEFDLALESIGL</sequence>
<dbReference type="Pfam" id="PF04954">
    <property type="entry name" value="SIP"/>
    <property type="match status" value="1"/>
</dbReference>
<dbReference type="Proteomes" id="UP000315759">
    <property type="component" value="Unassembled WGS sequence"/>
</dbReference>
<dbReference type="SUPFAM" id="SSF63380">
    <property type="entry name" value="Riboflavin synthase domain-like"/>
    <property type="match status" value="1"/>
</dbReference>